<sequence>MKTSLFVLIVFVVFAACTDKKEMLFNGTNLDGWTIYVEDSTVDPAEYFYVNDEMIETVGKPVGYLRSEKEFENYKLHIEWRYPEKPTNSGILLHTVGPDLLWVSHYQAQLKYQNAGDFIIHGVGNSATIRDTVYTSTADVKPLIAKEHPSSENPAGEWNSYDITCKGSTIEIKVNGVLQNVATNCSVTKGGIGLQAEGSKIQFRNLYVEPL</sequence>
<name>A0A9X3F3K3_9BACT</name>
<evidence type="ECO:0000313" key="2">
    <source>
        <dbReference type="EMBL" id="MCY1719929.1"/>
    </source>
</evidence>
<dbReference type="InterPro" id="IPR010496">
    <property type="entry name" value="AL/BT2_dom"/>
</dbReference>
<dbReference type="GO" id="GO:0016787">
    <property type="term" value="F:hydrolase activity"/>
    <property type="evidence" value="ECO:0007669"/>
    <property type="project" value="InterPro"/>
</dbReference>
<keyword evidence="3" id="KW-1185">Reference proteome</keyword>
<gene>
    <name evidence="2" type="ORF">OU798_06215</name>
</gene>
<proteinExistence type="predicted"/>
<dbReference type="RefSeq" id="WP_343332262.1">
    <property type="nucleotide sequence ID" value="NZ_JAPOHD010000012.1"/>
</dbReference>
<dbReference type="Pfam" id="PF06439">
    <property type="entry name" value="3keto-disac_hyd"/>
    <property type="match status" value="1"/>
</dbReference>
<evidence type="ECO:0000259" key="1">
    <source>
        <dbReference type="Pfam" id="PF06439"/>
    </source>
</evidence>
<dbReference type="Gene3D" id="2.60.120.560">
    <property type="entry name" value="Exo-inulinase, domain 1"/>
    <property type="match status" value="1"/>
</dbReference>
<accession>A0A9X3F3K3</accession>
<dbReference type="Proteomes" id="UP001145087">
    <property type="component" value="Unassembled WGS sequence"/>
</dbReference>
<dbReference type="AlphaFoldDB" id="A0A9X3F3K3"/>
<dbReference type="PROSITE" id="PS51257">
    <property type="entry name" value="PROKAR_LIPOPROTEIN"/>
    <property type="match status" value="1"/>
</dbReference>
<reference evidence="2" key="1">
    <citation type="submission" date="2022-11" db="EMBL/GenBank/DDBJ databases">
        <title>Marilongibacter aestuarii gen. nov., sp. nov., isolated from tidal flat sediment.</title>
        <authorList>
            <person name="Jiayan W."/>
        </authorList>
    </citation>
    <scope>NUCLEOTIDE SEQUENCE</scope>
    <source>
        <strain evidence="2">Z1-6</strain>
    </source>
</reference>
<feature type="domain" description="3-keto-alpha-glucoside-1,2-lyase/3-keto-2-hydroxy-glucal hydratase" evidence="1">
    <location>
        <begin position="23"/>
        <end position="208"/>
    </location>
</feature>
<dbReference type="EMBL" id="JAPOHD010000012">
    <property type="protein sequence ID" value="MCY1719929.1"/>
    <property type="molecule type" value="Genomic_DNA"/>
</dbReference>
<protein>
    <submittedName>
        <fullName evidence="2">DUF1080 domain-containing protein</fullName>
    </submittedName>
</protein>
<organism evidence="2 3">
    <name type="scientific">Draconibacterium aestuarii</name>
    <dbReference type="NCBI Taxonomy" id="2998507"/>
    <lineage>
        <taxon>Bacteria</taxon>
        <taxon>Pseudomonadati</taxon>
        <taxon>Bacteroidota</taxon>
        <taxon>Bacteroidia</taxon>
        <taxon>Marinilabiliales</taxon>
        <taxon>Prolixibacteraceae</taxon>
        <taxon>Draconibacterium</taxon>
    </lineage>
</organism>
<comment type="caution">
    <text evidence="2">The sequence shown here is derived from an EMBL/GenBank/DDBJ whole genome shotgun (WGS) entry which is preliminary data.</text>
</comment>
<evidence type="ECO:0000313" key="3">
    <source>
        <dbReference type="Proteomes" id="UP001145087"/>
    </source>
</evidence>